<keyword evidence="2" id="KW-0238">DNA-binding</keyword>
<dbReference type="PROSITE" id="PS50943">
    <property type="entry name" value="HTH_CROC1"/>
    <property type="match status" value="1"/>
</dbReference>
<dbReference type="GO" id="GO:0003677">
    <property type="term" value="F:DNA binding"/>
    <property type="evidence" value="ECO:0007669"/>
    <property type="project" value="UniProtKB-KW"/>
</dbReference>
<dbReference type="SMART" id="SM00530">
    <property type="entry name" value="HTH_XRE"/>
    <property type="match status" value="1"/>
</dbReference>
<protein>
    <submittedName>
        <fullName evidence="2">DNA-binding protein</fullName>
    </submittedName>
</protein>
<gene>
    <name evidence="2" type="ORF">EX87_14410</name>
</gene>
<feature type="domain" description="HTH cro/C1-type" evidence="1">
    <location>
        <begin position="14"/>
        <end position="69"/>
    </location>
</feature>
<evidence type="ECO:0000313" key="2">
    <source>
        <dbReference type="EMBL" id="AKF94703.1"/>
    </source>
</evidence>
<dbReference type="Pfam" id="PF01381">
    <property type="entry name" value="HTH_3"/>
    <property type="match status" value="1"/>
</dbReference>
<reference evidence="2" key="1">
    <citation type="submission" date="2015-03" db="EMBL/GenBank/DDBJ databases">
        <title>MIGS Cultured Bacterial/Archaeal sample from Brevibacillus laterosporus.</title>
        <authorList>
            <person name="Zeng D."/>
            <person name="Zhu L."/>
            <person name="Dong G."/>
            <person name="Ye W."/>
            <person name="Ren D."/>
            <person name="Wu L."/>
            <person name="Xu J."/>
            <person name="Li G."/>
            <person name="Guo L."/>
        </authorList>
    </citation>
    <scope>NUCLEOTIDE SEQUENCE</scope>
    <source>
        <strain evidence="2">B9</strain>
    </source>
</reference>
<dbReference type="EMBL" id="CP011074">
    <property type="protein sequence ID" value="AKF94703.1"/>
    <property type="molecule type" value="Genomic_DNA"/>
</dbReference>
<dbReference type="SUPFAM" id="SSF47413">
    <property type="entry name" value="lambda repressor-like DNA-binding domains"/>
    <property type="match status" value="1"/>
</dbReference>
<dbReference type="RefSeq" id="WP_031413852.1">
    <property type="nucleotide sequence ID" value="NZ_CP011074.1"/>
</dbReference>
<proteinExistence type="predicted"/>
<accession>A0A0F7EHB1</accession>
<dbReference type="CDD" id="cd00093">
    <property type="entry name" value="HTH_XRE"/>
    <property type="match status" value="1"/>
</dbReference>
<dbReference type="Gene3D" id="1.10.260.40">
    <property type="entry name" value="lambda repressor-like DNA-binding domains"/>
    <property type="match status" value="1"/>
</dbReference>
<name>A0A0F7EHB1_BRELA</name>
<sequence length="431" mass="49648">MAESLTFTTLGELIKGKRLALGMSLSELGRLTGVSKGVISKIECSDTKRPELRTLKPIADVLKITYEDIIDRYVDVQLRDDVLEEFLAEAIEIANTSLLSKVAKKFLENPKKDTYTLLEELYNLTAPLKDNEVRLSLYNTIIKYARTYGISLYIAKGLYQKYMIEREDLKHLEESFKVGEESLHYVDFLSQEERITLYYRMALHAHNIKKYSDCIKIAQIGFEEDTTMSGLRERVALAVCNSFMNLGDYATLEDHLILFEKTGYKFIIERKKFFLAIILSRTGKVIEAIPLLRQCLNEATKSNLLHRINELLEALFRINDLDSIGKIIESEEKKLTFQEITPYQASELGQYFKLKGNYLIKRGLFDEGMEAFLQSINYYGKISSFEDIAKCTDGIFSYHCSYKKVMTLELLGKINHVYNTFITRNNQGVEL</sequence>
<dbReference type="InterPro" id="IPR001387">
    <property type="entry name" value="Cro/C1-type_HTH"/>
</dbReference>
<organism evidence="2">
    <name type="scientific">Brevibacillus laterosporus</name>
    <name type="common">Bacillus laterosporus</name>
    <dbReference type="NCBI Taxonomy" id="1465"/>
    <lineage>
        <taxon>Bacteria</taxon>
        <taxon>Bacillati</taxon>
        <taxon>Bacillota</taxon>
        <taxon>Bacilli</taxon>
        <taxon>Bacillales</taxon>
        <taxon>Paenibacillaceae</taxon>
        <taxon>Brevibacillus</taxon>
    </lineage>
</organism>
<dbReference type="InterPro" id="IPR010982">
    <property type="entry name" value="Lambda_DNA-bd_dom_sf"/>
</dbReference>
<dbReference type="AlphaFoldDB" id="A0A0F7EHB1"/>
<evidence type="ECO:0000259" key="1">
    <source>
        <dbReference type="PROSITE" id="PS50943"/>
    </source>
</evidence>